<keyword evidence="5 10" id="KW-0274">FAD</keyword>
<dbReference type="GO" id="GO:0005504">
    <property type="term" value="F:fatty acid binding"/>
    <property type="evidence" value="ECO:0007669"/>
    <property type="project" value="TreeGrafter"/>
</dbReference>
<dbReference type="InterPro" id="IPR002655">
    <property type="entry name" value="Acyl-CoA_oxidase_C"/>
</dbReference>
<evidence type="ECO:0000256" key="9">
    <source>
        <dbReference type="ARBA" id="ARBA00023140"/>
    </source>
</evidence>
<evidence type="ECO:0000256" key="8">
    <source>
        <dbReference type="ARBA" id="ARBA00023098"/>
    </source>
</evidence>
<proteinExistence type="inferred from homology"/>
<comment type="cofactor">
    <cofactor evidence="1">
        <name>FAD</name>
        <dbReference type="ChEBI" id="CHEBI:57692"/>
    </cofactor>
</comment>
<dbReference type="Pfam" id="PF02770">
    <property type="entry name" value="Acyl-CoA_dh_M"/>
    <property type="match status" value="1"/>
</dbReference>
<feature type="domain" description="Acyl-CoA oxidase C-terminal" evidence="13">
    <location>
        <begin position="509"/>
        <end position="665"/>
    </location>
</feature>
<dbReference type="SUPFAM" id="SSF47203">
    <property type="entry name" value="Acyl-CoA dehydrogenase C-terminal domain-like"/>
    <property type="match status" value="2"/>
</dbReference>
<dbReference type="FunFam" id="1.20.140.10:FF:000007">
    <property type="entry name" value="Acyl-coenzyme A oxidase"/>
    <property type="match status" value="1"/>
</dbReference>
<dbReference type="OrthoDB" id="538336at2759"/>
<accession>A0A9P0HL81</accession>
<dbReference type="GO" id="GO:0016402">
    <property type="term" value="F:pristanoyl-CoA oxidase activity"/>
    <property type="evidence" value="ECO:0007669"/>
    <property type="project" value="TreeGrafter"/>
</dbReference>
<evidence type="ECO:0000259" key="15">
    <source>
        <dbReference type="Pfam" id="PF22924"/>
    </source>
</evidence>
<evidence type="ECO:0000256" key="11">
    <source>
        <dbReference type="PIRSR" id="PIRSR000168-1"/>
    </source>
</evidence>
<dbReference type="Gene3D" id="1.20.140.10">
    <property type="entry name" value="Butyryl-CoA Dehydrogenase, subunit A, domain 3"/>
    <property type="match status" value="2"/>
</dbReference>
<dbReference type="SUPFAM" id="SSF56645">
    <property type="entry name" value="Acyl-CoA dehydrogenase NM domain-like"/>
    <property type="match status" value="1"/>
</dbReference>
<keyword evidence="7" id="KW-0560">Oxidoreductase</keyword>
<dbReference type="PANTHER" id="PTHR10909:SF223">
    <property type="entry name" value="ACYL-COENZYME A OXIDASE"/>
    <property type="match status" value="1"/>
</dbReference>
<gene>
    <name evidence="16" type="ORF">NEZAVI_LOCUS12543</name>
</gene>
<comment type="subcellular location">
    <subcellularLocation>
        <location evidence="2">Peroxisome</location>
    </subcellularLocation>
</comment>
<sequence>MVHYSESTNISPPLSGGQLDIYRKQASFKLQNMRIAIEDPERTAIKMKVWTYLESDPAYWPTNKILSSDEEKHKTAKLLEKFRNSKLFDSLHSWDYKTRTRYLITLNQAVEMLNANLSIKFALGVSLFANALLCLGTQRHLKYYKDVWSGKILSCLAITELAHGSDTKRLKTTATYDHLSNELVLNTPNIGAAKCWVGNLGRQSTHALLFAQLIVDNICHGLHAFIVPIRDPETLIPYPNITVGDIGEKDGLHGIDNGYVIFHYYRIPKECLLNKIGDINENGEYETAFTNPQELLGAALESLSAGRVAILQESSNTLIKAIVIAVRYSAQRLQFSDGEGNELPILEYQTHQWRLFPFLAASYAFKSFMHDFDEQYINVVADSREGRINVAHLPQMVKGIHAIVCTTKALITWTTQTAIQECREACGGHGYHKAAGFGDLRSNHDPRVTFEGDNTVLLQQTSNWILRLYNDPDLDSEMFPLSEVSFIKNKDIVLQRKYRNDVSIISDKFIMETYEWLICWLSKSTLEKMNNLRKQQKDKFLIRNQTQVFKARTLSLVFAEFLILTYFIKKCKSCSNDVRPVLYKLFNLYGLWSLHKHLAVLYQGGYCEGPSFGEGLSEAVLRLCSDLKPEVVALTDAIAPPDFVLNSILGCSDGKVYERLMEAFNLPDATANFNEDSILLQSKL</sequence>
<feature type="domain" description="Acyl-CoA oxidase C-alpha1" evidence="15">
    <location>
        <begin position="302"/>
        <end position="465"/>
    </location>
</feature>
<feature type="domain" description="Acyl-CoA oxidase/dehydrogenase middle" evidence="14">
    <location>
        <begin position="155"/>
        <end position="262"/>
    </location>
</feature>
<keyword evidence="6" id="KW-0276">Fatty acid metabolism</keyword>
<evidence type="ECO:0000256" key="4">
    <source>
        <dbReference type="ARBA" id="ARBA00022630"/>
    </source>
</evidence>
<evidence type="ECO:0000259" key="13">
    <source>
        <dbReference type="Pfam" id="PF01756"/>
    </source>
</evidence>
<dbReference type="Proteomes" id="UP001152798">
    <property type="component" value="Chromosome 5"/>
</dbReference>
<evidence type="ECO:0000256" key="2">
    <source>
        <dbReference type="ARBA" id="ARBA00004275"/>
    </source>
</evidence>
<evidence type="ECO:0000256" key="5">
    <source>
        <dbReference type="ARBA" id="ARBA00022827"/>
    </source>
</evidence>
<dbReference type="GO" id="GO:0005777">
    <property type="term" value="C:peroxisome"/>
    <property type="evidence" value="ECO:0007669"/>
    <property type="project" value="UniProtKB-SubCell"/>
</dbReference>
<dbReference type="InterPro" id="IPR036250">
    <property type="entry name" value="AcylCo_DH-like_C"/>
</dbReference>
<evidence type="ECO:0000259" key="14">
    <source>
        <dbReference type="Pfam" id="PF02770"/>
    </source>
</evidence>
<dbReference type="FunFam" id="1.20.140.10:FF:000010">
    <property type="entry name" value="Acyl-coenzyme A oxidase"/>
    <property type="match status" value="1"/>
</dbReference>
<evidence type="ECO:0000256" key="7">
    <source>
        <dbReference type="ARBA" id="ARBA00023002"/>
    </source>
</evidence>
<keyword evidence="8" id="KW-0443">Lipid metabolism</keyword>
<dbReference type="InterPro" id="IPR055060">
    <property type="entry name" value="ACOX_C_alpha1"/>
</dbReference>
<evidence type="ECO:0000256" key="10">
    <source>
        <dbReference type="PIRNR" id="PIRNR000168"/>
    </source>
</evidence>
<evidence type="ECO:0000313" key="16">
    <source>
        <dbReference type="EMBL" id="CAH1404071.1"/>
    </source>
</evidence>
<evidence type="ECO:0000256" key="3">
    <source>
        <dbReference type="ARBA" id="ARBA00006288"/>
    </source>
</evidence>
<dbReference type="AlphaFoldDB" id="A0A9P0HL81"/>
<dbReference type="FunFam" id="2.40.110.10:FF:000005">
    <property type="entry name" value="Acyl-coenzyme A oxidase"/>
    <property type="match status" value="1"/>
</dbReference>
<feature type="binding site" evidence="12">
    <location>
        <position position="198"/>
    </location>
    <ligand>
        <name>FAD</name>
        <dbReference type="ChEBI" id="CHEBI:57692"/>
    </ligand>
</feature>
<dbReference type="EMBL" id="OV725081">
    <property type="protein sequence ID" value="CAH1404071.1"/>
    <property type="molecule type" value="Genomic_DNA"/>
</dbReference>
<reference evidence="16" key="1">
    <citation type="submission" date="2022-01" db="EMBL/GenBank/DDBJ databases">
        <authorList>
            <person name="King R."/>
        </authorList>
    </citation>
    <scope>NUCLEOTIDE SEQUENCE</scope>
</reference>
<evidence type="ECO:0000256" key="6">
    <source>
        <dbReference type="ARBA" id="ARBA00022832"/>
    </source>
</evidence>
<evidence type="ECO:0000313" key="17">
    <source>
        <dbReference type="Proteomes" id="UP001152798"/>
    </source>
</evidence>
<keyword evidence="9" id="KW-0576">Peroxisome</keyword>
<comment type="similarity">
    <text evidence="3 10">Belongs to the acyl-CoA oxidase family.</text>
</comment>
<evidence type="ECO:0000256" key="1">
    <source>
        <dbReference type="ARBA" id="ARBA00001974"/>
    </source>
</evidence>
<dbReference type="InterPro" id="IPR012258">
    <property type="entry name" value="Acyl-CoA_oxidase"/>
</dbReference>
<dbReference type="PANTHER" id="PTHR10909">
    <property type="entry name" value="ELECTRON TRANSPORT OXIDOREDUCTASE"/>
    <property type="match status" value="1"/>
</dbReference>
<keyword evidence="4 10" id="KW-0285">Flavoprotein</keyword>
<dbReference type="GO" id="GO:0071949">
    <property type="term" value="F:FAD binding"/>
    <property type="evidence" value="ECO:0007669"/>
    <property type="project" value="InterPro"/>
</dbReference>
<dbReference type="InterPro" id="IPR009100">
    <property type="entry name" value="AcylCoA_DH/oxidase_NM_dom_sf"/>
</dbReference>
<dbReference type="Pfam" id="PF22924">
    <property type="entry name" value="ACOX_C_alpha1"/>
    <property type="match status" value="1"/>
</dbReference>
<organism evidence="16 17">
    <name type="scientific">Nezara viridula</name>
    <name type="common">Southern green stink bug</name>
    <name type="synonym">Cimex viridulus</name>
    <dbReference type="NCBI Taxonomy" id="85310"/>
    <lineage>
        <taxon>Eukaryota</taxon>
        <taxon>Metazoa</taxon>
        <taxon>Ecdysozoa</taxon>
        <taxon>Arthropoda</taxon>
        <taxon>Hexapoda</taxon>
        <taxon>Insecta</taxon>
        <taxon>Pterygota</taxon>
        <taxon>Neoptera</taxon>
        <taxon>Paraneoptera</taxon>
        <taxon>Hemiptera</taxon>
        <taxon>Heteroptera</taxon>
        <taxon>Panheteroptera</taxon>
        <taxon>Pentatomomorpha</taxon>
        <taxon>Pentatomoidea</taxon>
        <taxon>Pentatomidae</taxon>
        <taxon>Pentatominae</taxon>
        <taxon>Nezara</taxon>
    </lineage>
</organism>
<dbReference type="InterPro" id="IPR006091">
    <property type="entry name" value="Acyl-CoA_Oxase/DH_mid-dom"/>
</dbReference>
<feature type="binding site" evidence="12">
    <location>
        <position position="159"/>
    </location>
    <ligand>
        <name>FAD</name>
        <dbReference type="ChEBI" id="CHEBI:57692"/>
    </ligand>
</feature>
<dbReference type="GO" id="GO:0033540">
    <property type="term" value="P:fatty acid beta-oxidation using acyl-CoA oxidase"/>
    <property type="evidence" value="ECO:0007669"/>
    <property type="project" value="TreeGrafter"/>
</dbReference>
<dbReference type="Pfam" id="PF01756">
    <property type="entry name" value="ACOX"/>
    <property type="match status" value="1"/>
</dbReference>
<dbReference type="GO" id="GO:0055088">
    <property type="term" value="P:lipid homeostasis"/>
    <property type="evidence" value="ECO:0007669"/>
    <property type="project" value="TreeGrafter"/>
</dbReference>
<dbReference type="PIRSF" id="PIRSF000168">
    <property type="entry name" value="Acyl-CoA_oxidase"/>
    <property type="match status" value="1"/>
</dbReference>
<name>A0A9P0HL81_NEZVI</name>
<evidence type="ECO:0000256" key="12">
    <source>
        <dbReference type="PIRSR" id="PIRSR000168-2"/>
    </source>
</evidence>
<protein>
    <recommendedName>
        <fullName evidence="10">Acyl-coenzyme A oxidase</fullName>
    </recommendedName>
</protein>
<dbReference type="Gene3D" id="2.40.110.10">
    <property type="entry name" value="Butyryl-CoA Dehydrogenase, subunit A, domain 2"/>
    <property type="match status" value="1"/>
</dbReference>
<feature type="active site" description="Proton acceptor" evidence="11">
    <location>
        <position position="451"/>
    </location>
</feature>
<dbReference type="InterPro" id="IPR046373">
    <property type="entry name" value="Acyl-CoA_Oxase/DH_mid-dom_sf"/>
</dbReference>
<keyword evidence="17" id="KW-1185">Reference proteome</keyword>